<dbReference type="SUPFAM" id="SSF53474">
    <property type="entry name" value="alpha/beta-Hydrolases"/>
    <property type="match status" value="1"/>
</dbReference>
<dbReference type="Gene3D" id="3.40.50.1820">
    <property type="entry name" value="alpha/beta hydrolase"/>
    <property type="match status" value="1"/>
</dbReference>
<evidence type="ECO:0000256" key="1">
    <source>
        <dbReference type="ARBA" id="ARBA00022801"/>
    </source>
</evidence>
<proteinExistence type="predicted"/>
<reference evidence="3 4" key="1">
    <citation type="submission" date="2020-02" db="EMBL/GenBank/DDBJ databases">
        <title>Characterization of vanA genotype vancomycin-resistant Enterococcus saigonensis VE80.</title>
        <authorList>
            <person name="Harada T."/>
            <person name="Motooka D."/>
            <person name="Nakamura S."/>
            <person name="Yamamoto Y."/>
            <person name="Kawahara R."/>
            <person name="Kawatsu K."/>
        </authorList>
    </citation>
    <scope>NUCLEOTIDE SEQUENCE [LARGE SCALE GENOMIC DNA]</scope>
    <source>
        <strain evidence="3 4">VE80</strain>
    </source>
</reference>
<dbReference type="EMBL" id="AP022822">
    <property type="protein sequence ID" value="BCA86450.1"/>
    <property type="molecule type" value="Genomic_DNA"/>
</dbReference>
<sequence>MKKQITLTNNSEAILSIPLTKMAPRYILYFHGGGLIYGSKTDLPENLTRIFLERGYTTISIDYLLAPNSSLSEIFTQLKQTWQELEETIIQGAPFSFCGRSAGSYLMLLLTNFLQKEKRSLPQQLINFYGYYDLAFLDSSYKLGSEKITADMLQEIDQTTPIFDDPFMNRYLLYLYGVSHNLLRQYYGITKFNQNLFALTQEDLAALPPIFSTASTSDNEVPFSYSKTLGKKRFDSKFVPVYYLPHDFLKEKNEAVTDVLHQLKDWLK</sequence>
<dbReference type="RefSeq" id="WP_173103597.1">
    <property type="nucleotide sequence ID" value="NZ_AP022822.1"/>
</dbReference>
<feature type="domain" description="Alpha/beta hydrolase fold-3" evidence="2">
    <location>
        <begin position="27"/>
        <end position="151"/>
    </location>
</feature>
<evidence type="ECO:0000259" key="2">
    <source>
        <dbReference type="Pfam" id="PF07859"/>
    </source>
</evidence>
<dbReference type="Pfam" id="PF07859">
    <property type="entry name" value="Abhydrolase_3"/>
    <property type="match status" value="1"/>
</dbReference>
<dbReference type="GO" id="GO:0016787">
    <property type="term" value="F:hydrolase activity"/>
    <property type="evidence" value="ECO:0007669"/>
    <property type="project" value="UniProtKB-KW"/>
</dbReference>
<dbReference type="PANTHER" id="PTHR48081">
    <property type="entry name" value="AB HYDROLASE SUPERFAMILY PROTEIN C4A8.06C"/>
    <property type="match status" value="1"/>
</dbReference>
<evidence type="ECO:0000313" key="3">
    <source>
        <dbReference type="EMBL" id="BCA86450.1"/>
    </source>
</evidence>
<gene>
    <name evidence="3" type="ORF">EsVE80_19730</name>
</gene>
<dbReference type="InterPro" id="IPR050300">
    <property type="entry name" value="GDXG_lipolytic_enzyme"/>
</dbReference>
<keyword evidence="1" id="KW-0378">Hydrolase</keyword>
<name>A0A679IDP6_9ENTE</name>
<dbReference type="InterPro" id="IPR013094">
    <property type="entry name" value="AB_hydrolase_3"/>
</dbReference>
<dbReference type="AlphaFoldDB" id="A0A679IDP6"/>
<organism evidence="3 4">
    <name type="scientific">Enterococcus saigonensis</name>
    <dbReference type="NCBI Taxonomy" id="1805431"/>
    <lineage>
        <taxon>Bacteria</taxon>
        <taxon>Bacillati</taxon>
        <taxon>Bacillota</taxon>
        <taxon>Bacilli</taxon>
        <taxon>Lactobacillales</taxon>
        <taxon>Enterococcaceae</taxon>
        <taxon>Enterococcus</taxon>
    </lineage>
</organism>
<keyword evidence="4" id="KW-1185">Reference proteome</keyword>
<dbReference type="Proteomes" id="UP000502998">
    <property type="component" value="Chromosome"/>
</dbReference>
<protein>
    <submittedName>
        <fullName evidence="3">Esterase</fullName>
    </submittedName>
</protein>
<dbReference type="KEGG" id="esg:EsVE80_19730"/>
<accession>A0A679IDP6</accession>
<dbReference type="InterPro" id="IPR029058">
    <property type="entry name" value="AB_hydrolase_fold"/>
</dbReference>
<evidence type="ECO:0000313" key="4">
    <source>
        <dbReference type="Proteomes" id="UP000502998"/>
    </source>
</evidence>